<feature type="region of interest" description="Disordered" evidence="7">
    <location>
        <begin position="483"/>
        <end position="511"/>
    </location>
</feature>
<evidence type="ECO:0000256" key="3">
    <source>
        <dbReference type="ARBA" id="ARBA00023015"/>
    </source>
</evidence>
<dbReference type="Pfam" id="PF03106">
    <property type="entry name" value="WRKY"/>
    <property type="match status" value="2"/>
</dbReference>
<sequence>MASSFAVLGVNKMEQPLPTFYFRLLFRFHAEMDGHTHLAMEWKDQSPGADCSMLPSFLTDPFPADPLVEDCDGGNDGSEGAGSSSSSSLSERMQARAGFSVAKLSMPGSEYSGAQSPYLTIPPGLSPASLLESPVFLSNAMLQTVGIVIGFVSAMLDWQGQSSPTTGKLLMLGDTNSNNNTRLEPPSIEDRPGAFSFKPLDLKSSQYTAEGKKGSLPNSQHPSAPSRDVPVKTETNIQTTTRGAIPPGHLNQAQFNNGQDLMKCSYHDCNNKRNRLAADSTTAGGDNNDGPPATAADSEAAKGDYPAAVATAAPAEDGYSWRKYGQKQVKHSEYPRSYYKCTHPSCQVKKKVERSHEGHVTEIIYKGTHNHPRPAAQGRRPAGGAQVHPFNDAQMDAPADNNNNGYGNAGGSQPNAEARSLWHAGVAVQDWRGDGLEATSSPSVPGELCDSSASMQVHDGAARFESPEGGVDVTSAVSDEVDGDDRVAHGSMSQGQGAADTTEGDELESKRRKLESCAIDMSTASRAVREPRVVIQTTSEVDILDDGYRWRKYGQKVVKGNPNPRSYYKCTHPGCSVRKHVERASHDLKSVITTYEGKHNHENRKEYKRMPHPLGEDYNLQNILLKQPEQIISKQS</sequence>
<dbReference type="GO" id="GO:0003700">
    <property type="term" value="F:DNA-binding transcription factor activity"/>
    <property type="evidence" value="ECO:0007669"/>
    <property type="project" value="InterPro"/>
</dbReference>
<dbReference type="STRING" id="4572.M8A498"/>
<gene>
    <name evidence="9" type="ORF">TRIUR3_31607</name>
</gene>
<dbReference type="EMBL" id="KD022034">
    <property type="protein sequence ID" value="EMS67202.1"/>
    <property type="molecule type" value="Genomic_DNA"/>
</dbReference>
<dbReference type="FunFam" id="2.20.25.80:FF:000001">
    <property type="entry name" value="WRKY transcription factor 33"/>
    <property type="match status" value="1"/>
</dbReference>
<evidence type="ECO:0000256" key="6">
    <source>
        <dbReference type="ARBA" id="ARBA00023242"/>
    </source>
</evidence>
<feature type="region of interest" description="Disordered" evidence="7">
    <location>
        <begin position="68"/>
        <end position="89"/>
    </location>
</feature>
<evidence type="ECO:0000259" key="8">
    <source>
        <dbReference type="PROSITE" id="PS50811"/>
    </source>
</evidence>
<dbReference type="InterPro" id="IPR003657">
    <property type="entry name" value="WRKY_dom"/>
</dbReference>
<keyword evidence="2" id="KW-0677">Repeat</keyword>
<evidence type="ECO:0000256" key="2">
    <source>
        <dbReference type="ARBA" id="ARBA00022737"/>
    </source>
</evidence>
<feature type="domain" description="WRKY" evidence="8">
    <location>
        <begin position="310"/>
        <end position="374"/>
    </location>
</feature>
<dbReference type="SMART" id="SM00774">
    <property type="entry name" value="WRKY"/>
    <property type="match status" value="2"/>
</dbReference>
<dbReference type="PANTHER" id="PTHR31221">
    <property type="entry name" value="WRKY TRANSCRIPTION FACTOR PROTEIN 1-RELATED"/>
    <property type="match status" value="1"/>
</dbReference>
<feature type="domain" description="WRKY" evidence="8">
    <location>
        <begin position="539"/>
        <end position="604"/>
    </location>
</feature>
<feature type="region of interest" description="Disordered" evidence="7">
    <location>
        <begin position="366"/>
        <end position="414"/>
    </location>
</feature>
<dbReference type="GO" id="GO:0005634">
    <property type="term" value="C:nucleus"/>
    <property type="evidence" value="ECO:0007669"/>
    <property type="project" value="UniProtKB-SubCell"/>
</dbReference>
<keyword evidence="6" id="KW-0539">Nucleus</keyword>
<accession>M8A498</accession>
<dbReference type="SUPFAM" id="SSF118290">
    <property type="entry name" value="WRKY DNA-binding domain"/>
    <property type="match status" value="2"/>
</dbReference>
<evidence type="ECO:0000256" key="5">
    <source>
        <dbReference type="ARBA" id="ARBA00023163"/>
    </source>
</evidence>
<dbReference type="Gene3D" id="2.20.25.80">
    <property type="entry name" value="WRKY domain"/>
    <property type="match status" value="2"/>
</dbReference>
<dbReference type="GO" id="GO:0043565">
    <property type="term" value="F:sequence-specific DNA binding"/>
    <property type="evidence" value="ECO:0007669"/>
    <property type="project" value="InterPro"/>
</dbReference>
<keyword evidence="5" id="KW-0804">Transcription</keyword>
<dbReference type="GO" id="GO:0009737">
    <property type="term" value="P:response to abscisic acid"/>
    <property type="evidence" value="ECO:0007669"/>
    <property type="project" value="UniProtKB-ARBA"/>
</dbReference>
<dbReference type="PROSITE" id="PS50811">
    <property type="entry name" value="WRKY"/>
    <property type="match status" value="2"/>
</dbReference>
<proteinExistence type="predicted"/>
<dbReference type="InterPro" id="IPR036576">
    <property type="entry name" value="WRKY_dom_sf"/>
</dbReference>
<evidence type="ECO:0000313" key="9">
    <source>
        <dbReference type="EMBL" id="EMS67202.1"/>
    </source>
</evidence>
<dbReference type="InterPro" id="IPR044810">
    <property type="entry name" value="WRKY_plant"/>
</dbReference>
<keyword evidence="4" id="KW-0238">DNA-binding</keyword>
<feature type="region of interest" description="Disordered" evidence="7">
    <location>
        <begin position="277"/>
        <end position="302"/>
    </location>
</feature>
<feature type="region of interest" description="Disordered" evidence="7">
    <location>
        <begin position="174"/>
        <end position="196"/>
    </location>
</feature>
<name>M8A498_TRIUA</name>
<dbReference type="eggNOG" id="ENOG502QU86">
    <property type="taxonomic scope" value="Eukaryota"/>
</dbReference>
<evidence type="ECO:0000256" key="7">
    <source>
        <dbReference type="SAM" id="MobiDB-lite"/>
    </source>
</evidence>
<evidence type="ECO:0000256" key="1">
    <source>
        <dbReference type="ARBA" id="ARBA00004123"/>
    </source>
</evidence>
<dbReference type="OMA" id="PQFGQKF"/>
<dbReference type="AlphaFoldDB" id="M8A498"/>
<dbReference type="PANTHER" id="PTHR31221:SF338">
    <property type="entry name" value="OS08G0499300 PROTEIN"/>
    <property type="match status" value="1"/>
</dbReference>
<keyword evidence="3" id="KW-0805">Transcription regulation</keyword>
<feature type="compositionally biased region" description="Low complexity" evidence="7">
    <location>
        <begin position="373"/>
        <end position="386"/>
    </location>
</feature>
<comment type="subcellular location">
    <subcellularLocation>
        <location evidence="1">Nucleus</location>
    </subcellularLocation>
</comment>
<evidence type="ECO:0000256" key="4">
    <source>
        <dbReference type="ARBA" id="ARBA00023125"/>
    </source>
</evidence>
<protein>
    <submittedName>
        <fullName evidence="9">Putative WRKY transcription factor 2</fullName>
    </submittedName>
</protein>
<dbReference type="FunFam" id="2.20.25.80:FF:000006">
    <property type="entry name" value="WRKY transcription factor"/>
    <property type="match status" value="1"/>
</dbReference>
<organism evidence="9">
    <name type="scientific">Triticum urartu</name>
    <name type="common">Red wild einkorn</name>
    <name type="synonym">Crithodium urartu</name>
    <dbReference type="NCBI Taxonomy" id="4572"/>
    <lineage>
        <taxon>Eukaryota</taxon>
        <taxon>Viridiplantae</taxon>
        <taxon>Streptophyta</taxon>
        <taxon>Embryophyta</taxon>
        <taxon>Tracheophyta</taxon>
        <taxon>Spermatophyta</taxon>
        <taxon>Magnoliopsida</taxon>
        <taxon>Liliopsida</taxon>
        <taxon>Poales</taxon>
        <taxon>Poaceae</taxon>
        <taxon>BOP clade</taxon>
        <taxon>Pooideae</taxon>
        <taxon>Triticodae</taxon>
        <taxon>Triticeae</taxon>
        <taxon>Triticinae</taxon>
        <taxon>Triticum</taxon>
    </lineage>
</organism>
<feature type="region of interest" description="Disordered" evidence="7">
    <location>
        <begin position="208"/>
        <end position="231"/>
    </location>
</feature>
<reference evidence="9" key="1">
    <citation type="journal article" date="2013" name="Nature">
        <title>Draft genome of the wheat A-genome progenitor Triticum urartu.</title>
        <authorList>
            <person name="Ling H.Q."/>
            <person name="Zhao S."/>
            <person name="Liu D."/>
            <person name="Wang J."/>
            <person name="Sun H."/>
            <person name="Zhang C."/>
            <person name="Fan H."/>
            <person name="Li D."/>
            <person name="Dong L."/>
            <person name="Tao Y."/>
            <person name="Gao C."/>
            <person name="Wu H."/>
            <person name="Li Y."/>
            <person name="Cui Y."/>
            <person name="Guo X."/>
            <person name="Zheng S."/>
            <person name="Wang B."/>
            <person name="Yu K."/>
            <person name="Liang Q."/>
            <person name="Yang W."/>
            <person name="Lou X."/>
            <person name="Chen J."/>
            <person name="Feng M."/>
            <person name="Jian J."/>
            <person name="Zhang X."/>
            <person name="Luo G."/>
            <person name="Jiang Y."/>
            <person name="Liu J."/>
            <person name="Wang Z."/>
            <person name="Sha Y."/>
            <person name="Zhang B."/>
            <person name="Wu H."/>
            <person name="Tang D."/>
            <person name="Shen Q."/>
            <person name="Xue P."/>
            <person name="Zou S."/>
            <person name="Wang X."/>
            <person name="Liu X."/>
            <person name="Wang F."/>
            <person name="Yang Y."/>
            <person name="An X."/>
            <person name="Dong Z."/>
            <person name="Zhang K."/>
            <person name="Zhang X."/>
            <person name="Luo M.C."/>
            <person name="Dvorak J."/>
            <person name="Tong Y."/>
            <person name="Wang J."/>
            <person name="Yang H."/>
            <person name="Li Z."/>
            <person name="Wang D."/>
            <person name="Zhang A."/>
            <person name="Wang J."/>
        </authorList>
    </citation>
    <scope>NUCLEOTIDE SEQUENCE</scope>
</reference>